<feature type="transmembrane region" description="Helical" evidence="1">
    <location>
        <begin position="89"/>
        <end position="105"/>
    </location>
</feature>
<feature type="transmembrane region" description="Helical" evidence="1">
    <location>
        <begin position="275"/>
        <end position="292"/>
    </location>
</feature>
<protein>
    <recommendedName>
        <fullName evidence="2">Acyltransferase 3 domain-containing protein</fullName>
    </recommendedName>
</protein>
<sequence length="375" mass="43595">MQSQRNSSIETLRILSMLMIISHHFIVLSQVKTLELPISVNKLFSDLLLRPGGKIGVTVFFLISAYFLCQETVNTKRNIKRIVALDAQMLFYSLSITFIFLILDYKLVSTTTIVQSFIPLISRMWWYPTSYIIFLLLSPFITVSLRRIGKKNHFNLVLIVSFLWGLIAGLLPKIYLDLSSQNMIIFCYLYILTSFYVWYLKPVSRRFSLTLIGLGLFLIWSNILVCSYLYQKTGSSLFLHLEDSFISHEWKLPVAFTAFGLFSLFVSFQYYSKSINVIAKCTFGVFLIHNHPVSSSFLSHTLFNMSNTFNRISYPLIAISIILLVFILCILIDLIRQQIFKITLDRHINYITAVIFNTLFVLKHRIQQLMYTHEL</sequence>
<evidence type="ECO:0000313" key="3">
    <source>
        <dbReference type="EMBL" id="KAB5604858.1"/>
    </source>
</evidence>
<proteinExistence type="predicted"/>
<dbReference type="OrthoDB" id="3240454at2"/>
<keyword evidence="1" id="KW-0472">Membrane</keyword>
<dbReference type="RefSeq" id="WP_151917527.1">
    <property type="nucleotide sequence ID" value="NZ_RQSP01000052.1"/>
</dbReference>
<comment type="caution">
    <text evidence="3">The sequence shown here is derived from an EMBL/GenBank/DDBJ whole genome shotgun (WGS) entry which is preliminary data.</text>
</comment>
<feature type="transmembrane region" description="Helical" evidence="1">
    <location>
        <begin position="51"/>
        <end position="69"/>
    </location>
</feature>
<gene>
    <name evidence="3" type="ORF">EHS19_09605</name>
</gene>
<evidence type="ECO:0000259" key="2">
    <source>
        <dbReference type="Pfam" id="PF01757"/>
    </source>
</evidence>
<feature type="domain" description="Acyltransferase 3" evidence="2">
    <location>
        <begin position="7"/>
        <end position="332"/>
    </location>
</feature>
<feature type="transmembrane region" description="Helical" evidence="1">
    <location>
        <begin position="182"/>
        <end position="200"/>
    </location>
</feature>
<name>A0A5N5REV9_9BIFI</name>
<feature type="transmembrane region" description="Helical" evidence="1">
    <location>
        <begin position="312"/>
        <end position="335"/>
    </location>
</feature>
<keyword evidence="4" id="KW-1185">Reference proteome</keyword>
<keyword evidence="1" id="KW-0812">Transmembrane</keyword>
<accession>A0A5N5REV9</accession>
<organism evidence="3 4">
    <name type="scientific">Bifidobacterium jacchi</name>
    <dbReference type="NCBI Taxonomy" id="2490545"/>
    <lineage>
        <taxon>Bacteria</taxon>
        <taxon>Bacillati</taxon>
        <taxon>Actinomycetota</taxon>
        <taxon>Actinomycetes</taxon>
        <taxon>Bifidobacteriales</taxon>
        <taxon>Bifidobacteriaceae</taxon>
        <taxon>Bifidobacterium</taxon>
    </lineage>
</organism>
<dbReference type="GO" id="GO:0016747">
    <property type="term" value="F:acyltransferase activity, transferring groups other than amino-acyl groups"/>
    <property type="evidence" value="ECO:0007669"/>
    <property type="project" value="InterPro"/>
</dbReference>
<keyword evidence="1" id="KW-1133">Transmembrane helix</keyword>
<dbReference type="InterPro" id="IPR002656">
    <property type="entry name" value="Acyl_transf_3_dom"/>
</dbReference>
<dbReference type="Pfam" id="PF01757">
    <property type="entry name" value="Acyl_transf_3"/>
    <property type="match status" value="1"/>
</dbReference>
<dbReference type="AlphaFoldDB" id="A0A5N5REV9"/>
<dbReference type="Proteomes" id="UP000326336">
    <property type="component" value="Unassembled WGS sequence"/>
</dbReference>
<reference evidence="3 4" key="1">
    <citation type="journal article" date="2019" name="Int. J. Syst. Evol. Microbiol.">
        <title>Bifidobacterium jacchi sp. nov., isolated from the faeces of a baby common marmoset (Callithrix jacchus).</title>
        <authorList>
            <person name="Modesto M."/>
            <person name="Watanabe K."/>
            <person name="Arita M."/>
            <person name="Satti M."/>
            <person name="Oki K."/>
            <person name="Sciavilla P."/>
            <person name="Patavino C."/>
            <person name="Camma C."/>
            <person name="Michelini S."/>
            <person name="Sgorbati B."/>
            <person name="Mattarelli P."/>
        </authorList>
    </citation>
    <scope>NUCLEOTIDE SEQUENCE [LARGE SCALE GENOMIC DNA]</scope>
    <source>
        <strain evidence="3 4">MRM 9.3</strain>
    </source>
</reference>
<feature type="transmembrane region" description="Helical" evidence="1">
    <location>
        <begin position="125"/>
        <end position="144"/>
    </location>
</feature>
<evidence type="ECO:0000313" key="4">
    <source>
        <dbReference type="Proteomes" id="UP000326336"/>
    </source>
</evidence>
<feature type="transmembrane region" description="Helical" evidence="1">
    <location>
        <begin position="12"/>
        <end position="31"/>
    </location>
</feature>
<feature type="transmembrane region" description="Helical" evidence="1">
    <location>
        <begin position="250"/>
        <end position="268"/>
    </location>
</feature>
<feature type="transmembrane region" description="Helical" evidence="1">
    <location>
        <begin position="207"/>
        <end position="230"/>
    </location>
</feature>
<evidence type="ECO:0000256" key="1">
    <source>
        <dbReference type="SAM" id="Phobius"/>
    </source>
</evidence>
<feature type="transmembrane region" description="Helical" evidence="1">
    <location>
        <begin position="156"/>
        <end position="176"/>
    </location>
</feature>
<dbReference type="EMBL" id="RQSP01000052">
    <property type="protein sequence ID" value="KAB5604858.1"/>
    <property type="molecule type" value="Genomic_DNA"/>
</dbReference>